<accession>A0A368KZ76</accession>
<protein>
    <submittedName>
        <fullName evidence="1">Uncharacterized protein</fullName>
    </submittedName>
</protein>
<sequence>MPSWLLLLHSISAARASTPAHGFYTNFRDLPPGRQWDRPPINDWVSESPDLEYGGGCLLWLEVVAPSCLEIYAHGHDFPQQISFFSLSPWPANTLS</sequence>
<proteinExistence type="predicted"/>
<organism evidence="1 2">
    <name type="scientific">Bremerella cremea</name>
    <dbReference type="NCBI Taxonomy" id="1031537"/>
    <lineage>
        <taxon>Bacteria</taxon>
        <taxon>Pseudomonadati</taxon>
        <taxon>Planctomycetota</taxon>
        <taxon>Planctomycetia</taxon>
        <taxon>Pirellulales</taxon>
        <taxon>Pirellulaceae</taxon>
        <taxon>Bremerella</taxon>
    </lineage>
</organism>
<evidence type="ECO:0000313" key="2">
    <source>
        <dbReference type="Proteomes" id="UP000253562"/>
    </source>
</evidence>
<dbReference type="Proteomes" id="UP000253562">
    <property type="component" value="Unassembled WGS sequence"/>
</dbReference>
<name>A0A368KZ76_9BACT</name>
<dbReference type="AlphaFoldDB" id="A0A368KZ76"/>
<gene>
    <name evidence="1" type="ORF">DTL42_00615</name>
</gene>
<evidence type="ECO:0000313" key="1">
    <source>
        <dbReference type="EMBL" id="RCS55926.1"/>
    </source>
</evidence>
<comment type="caution">
    <text evidence="1">The sequence shown here is derived from an EMBL/GenBank/DDBJ whole genome shotgun (WGS) entry which is preliminary data.</text>
</comment>
<reference evidence="1 2" key="1">
    <citation type="submission" date="2018-07" db="EMBL/GenBank/DDBJ databases">
        <title>Comparative genomes isolates from brazilian mangrove.</title>
        <authorList>
            <person name="De Araujo J.E."/>
            <person name="Taketani R.G."/>
            <person name="Silva M.C.P."/>
            <person name="Lourenco M.V."/>
            <person name="Oliveira V.M."/>
            <person name="Andreote F.D."/>
        </authorList>
    </citation>
    <scope>NUCLEOTIDE SEQUENCE [LARGE SCALE GENOMIC DNA]</scope>
    <source>
        <strain evidence="1 2">HEX PRIS-MGV</strain>
    </source>
</reference>
<dbReference type="EMBL" id="QPEX01000006">
    <property type="protein sequence ID" value="RCS55926.1"/>
    <property type="molecule type" value="Genomic_DNA"/>
</dbReference>